<sequence>MRPTLTLRYVPEVDDLLELLARTPAVRRVRRQVLGQASIVLVTLWSLAVLLALARPAWPWWIAALLLAMVLVRVFYRSFTIASRQTLRRRAREIRRRSPRMQLAHEVEIGPDSLTISTEGRTVVHSWSQFGSFTESGRQFVLPDLTGSPSVILPKRGLSDAALVPVCRDLLTRYLADASAPSSESPDNHRG</sequence>
<keyword evidence="3" id="KW-1185">Reference proteome</keyword>
<name>A0A917XCY2_9ACTN</name>
<gene>
    <name evidence="2" type="ORF">GCM10011578_035500</name>
</gene>
<organism evidence="2 3">
    <name type="scientific">Streptomyces fuscichromogenes</name>
    <dbReference type="NCBI Taxonomy" id="1324013"/>
    <lineage>
        <taxon>Bacteria</taxon>
        <taxon>Bacillati</taxon>
        <taxon>Actinomycetota</taxon>
        <taxon>Actinomycetes</taxon>
        <taxon>Kitasatosporales</taxon>
        <taxon>Streptomycetaceae</taxon>
        <taxon>Streptomyces</taxon>
    </lineage>
</organism>
<evidence type="ECO:0008006" key="4">
    <source>
        <dbReference type="Google" id="ProtNLM"/>
    </source>
</evidence>
<feature type="transmembrane region" description="Helical" evidence="1">
    <location>
        <begin position="60"/>
        <end position="79"/>
    </location>
</feature>
<keyword evidence="1" id="KW-0472">Membrane</keyword>
<proteinExistence type="predicted"/>
<reference evidence="2" key="1">
    <citation type="journal article" date="2014" name="Int. J. Syst. Evol. Microbiol.">
        <title>Complete genome sequence of Corynebacterium casei LMG S-19264T (=DSM 44701T), isolated from a smear-ripened cheese.</title>
        <authorList>
            <consortium name="US DOE Joint Genome Institute (JGI-PGF)"/>
            <person name="Walter F."/>
            <person name="Albersmeier A."/>
            <person name="Kalinowski J."/>
            <person name="Ruckert C."/>
        </authorList>
    </citation>
    <scope>NUCLEOTIDE SEQUENCE</scope>
    <source>
        <strain evidence="2">CGMCC 4.7110</strain>
    </source>
</reference>
<dbReference type="AlphaFoldDB" id="A0A917XCY2"/>
<evidence type="ECO:0000313" key="3">
    <source>
        <dbReference type="Proteomes" id="UP000653411"/>
    </source>
</evidence>
<reference evidence="2" key="2">
    <citation type="submission" date="2020-09" db="EMBL/GenBank/DDBJ databases">
        <authorList>
            <person name="Sun Q."/>
            <person name="Zhou Y."/>
        </authorList>
    </citation>
    <scope>NUCLEOTIDE SEQUENCE</scope>
    <source>
        <strain evidence="2">CGMCC 4.7110</strain>
    </source>
</reference>
<keyword evidence="1" id="KW-0812">Transmembrane</keyword>
<keyword evidence="1" id="KW-1133">Transmembrane helix</keyword>
<dbReference type="EMBL" id="BMML01000007">
    <property type="protein sequence ID" value="GGN09944.1"/>
    <property type="molecule type" value="Genomic_DNA"/>
</dbReference>
<comment type="caution">
    <text evidence="2">The sequence shown here is derived from an EMBL/GenBank/DDBJ whole genome shotgun (WGS) entry which is preliminary data.</text>
</comment>
<dbReference type="RefSeq" id="WP_189263686.1">
    <property type="nucleotide sequence ID" value="NZ_BMML01000007.1"/>
</dbReference>
<protein>
    <recommendedName>
        <fullName evidence="4">YcxB-like protein domain-containing protein</fullName>
    </recommendedName>
</protein>
<accession>A0A917XCY2</accession>
<dbReference type="Proteomes" id="UP000653411">
    <property type="component" value="Unassembled WGS sequence"/>
</dbReference>
<evidence type="ECO:0000256" key="1">
    <source>
        <dbReference type="SAM" id="Phobius"/>
    </source>
</evidence>
<feature type="transmembrane region" description="Helical" evidence="1">
    <location>
        <begin position="33"/>
        <end position="54"/>
    </location>
</feature>
<evidence type="ECO:0000313" key="2">
    <source>
        <dbReference type="EMBL" id="GGN09944.1"/>
    </source>
</evidence>